<accession>A0A3N4ILB5</accession>
<keyword evidence="2" id="KW-1185">Reference proteome</keyword>
<sequence>MPRKPLQRQDSEDLLFVSCCHGFAGIREQDLIRRGHIFSYGYREFVSFQICDTVISVGFFGGLFEHDSFNLLVVSGEAAAYSYSISRSGRHRGGLFIGELDDILREEFDSKSDNRLGMRTLVGLAKELDERMLAVSEEYRSIT</sequence>
<reference evidence="1 2" key="1">
    <citation type="journal article" date="2018" name="Nat. Ecol. Evol.">
        <title>Pezizomycetes genomes reveal the molecular basis of ectomycorrhizal truffle lifestyle.</title>
        <authorList>
            <person name="Murat C."/>
            <person name="Payen T."/>
            <person name="Noel B."/>
            <person name="Kuo A."/>
            <person name="Morin E."/>
            <person name="Chen J."/>
            <person name="Kohler A."/>
            <person name="Krizsan K."/>
            <person name="Balestrini R."/>
            <person name="Da Silva C."/>
            <person name="Montanini B."/>
            <person name="Hainaut M."/>
            <person name="Levati E."/>
            <person name="Barry K.W."/>
            <person name="Belfiori B."/>
            <person name="Cichocki N."/>
            <person name="Clum A."/>
            <person name="Dockter R.B."/>
            <person name="Fauchery L."/>
            <person name="Guy J."/>
            <person name="Iotti M."/>
            <person name="Le Tacon F."/>
            <person name="Lindquist E.A."/>
            <person name="Lipzen A."/>
            <person name="Malagnac F."/>
            <person name="Mello A."/>
            <person name="Molinier V."/>
            <person name="Miyauchi S."/>
            <person name="Poulain J."/>
            <person name="Riccioni C."/>
            <person name="Rubini A."/>
            <person name="Sitrit Y."/>
            <person name="Splivallo R."/>
            <person name="Traeger S."/>
            <person name="Wang M."/>
            <person name="Zifcakova L."/>
            <person name="Wipf D."/>
            <person name="Zambonelli A."/>
            <person name="Paolocci F."/>
            <person name="Nowrousian M."/>
            <person name="Ottonello S."/>
            <person name="Baldrian P."/>
            <person name="Spatafora J.W."/>
            <person name="Henrissat B."/>
            <person name="Nagy L.G."/>
            <person name="Aury J.M."/>
            <person name="Wincker P."/>
            <person name="Grigoriev I.V."/>
            <person name="Bonfante P."/>
            <person name="Martin F.M."/>
        </authorList>
    </citation>
    <scope>NUCLEOTIDE SEQUENCE [LARGE SCALE GENOMIC DNA]</scope>
    <source>
        <strain evidence="1 2">RN42</strain>
    </source>
</reference>
<evidence type="ECO:0000313" key="2">
    <source>
        <dbReference type="Proteomes" id="UP000275078"/>
    </source>
</evidence>
<organism evidence="1 2">
    <name type="scientific">Ascobolus immersus RN42</name>
    <dbReference type="NCBI Taxonomy" id="1160509"/>
    <lineage>
        <taxon>Eukaryota</taxon>
        <taxon>Fungi</taxon>
        <taxon>Dikarya</taxon>
        <taxon>Ascomycota</taxon>
        <taxon>Pezizomycotina</taxon>
        <taxon>Pezizomycetes</taxon>
        <taxon>Pezizales</taxon>
        <taxon>Ascobolaceae</taxon>
        <taxon>Ascobolus</taxon>
    </lineage>
</organism>
<proteinExistence type="predicted"/>
<gene>
    <name evidence="1" type="ORF">BJ508DRAFT_347624</name>
</gene>
<evidence type="ECO:0000313" key="1">
    <source>
        <dbReference type="EMBL" id="RPA86456.1"/>
    </source>
</evidence>
<dbReference type="AlphaFoldDB" id="A0A3N4ILB5"/>
<protein>
    <submittedName>
        <fullName evidence="1">Uncharacterized protein</fullName>
    </submittedName>
</protein>
<dbReference type="EMBL" id="ML119649">
    <property type="protein sequence ID" value="RPA86456.1"/>
    <property type="molecule type" value="Genomic_DNA"/>
</dbReference>
<name>A0A3N4ILB5_ASCIM</name>
<dbReference type="Proteomes" id="UP000275078">
    <property type="component" value="Unassembled WGS sequence"/>
</dbReference>
<feature type="non-terminal residue" evidence="1">
    <location>
        <position position="143"/>
    </location>
</feature>